<organism evidence="1">
    <name type="scientific">Arundo donax</name>
    <name type="common">Giant reed</name>
    <name type="synonym">Donax arundinaceus</name>
    <dbReference type="NCBI Taxonomy" id="35708"/>
    <lineage>
        <taxon>Eukaryota</taxon>
        <taxon>Viridiplantae</taxon>
        <taxon>Streptophyta</taxon>
        <taxon>Embryophyta</taxon>
        <taxon>Tracheophyta</taxon>
        <taxon>Spermatophyta</taxon>
        <taxon>Magnoliopsida</taxon>
        <taxon>Liliopsida</taxon>
        <taxon>Poales</taxon>
        <taxon>Poaceae</taxon>
        <taxon>PACMAD clade</taxon>
        <taxon>Arundinoideae</taxon>
        <taxon>Arundineae</taxon>
        <taxon>Arundo</taxon>
    </lineage>
</organism>
<evidence type="ECO:0000313" key="1">
    <source>
        <dbReference type="EMBL" id="JAE02181.1"/>
    </source>
</evidence>
<name>A0A0A9EWE7_ARUDO</name>
<reference evidence="1" key="2">
    <citation type="journal article" date="2015" name="Data Brief">
        <title>Shoot transcriptome of the giant reed, Arundo donax.</title>
        <authorList>
            <person name="Barrero R.A."/>
            <person name="Guerrero F.D."/>
            <person name="Moolhuijzen P."/>
            <person name="Goolsby J.A."/>
            <person name="Tidwell J."/>
            <person name="Bellgard S.E."/>
            <person name="Bellgard M.I."/>
        </authorList>
    </citation>
    <scope>NUCLEOTIDE SEQUENCE</scope>
    <source>
        <tissue evidence="1">Shoot tissue taken approximately 20 cm above the soil surface</tissue>
    </source>
</reference>
<dbReference type="EMBL" id="GBRH01195715">
    <property type="protein sequence ID" value="JAE02181.1"/>
    <property type="molecule type" value="Transcribed_RNA"/>
</dbReference>
<protein>
    <submittedName>
        <fullName evidence="1">Uncharacterized protein</fullName>
    </submittedName>
</protein>
<dbReference type="AlphaFoldDB" id="A0A0A9EWE7"/>
<proteinExistence type="predicted"/>
<sequence length="34" mass="3830">MLRTPMYCKVVSHSAGTGSSQLIKINILKWLHCI</sequence>
<accession>A0A0A9EWE7</accession>
<reference evidence="1" key="1">
    <citation type="submission" date="2014-09" db="EMBL/GenBank/DDBJ databases">
        <authorList>
            <person name="Magalhaes I.L.F."/>
            <person name="Oliveira U."/>
            <person name="Santos F.R."/>
            <person name="Vidigal T.H.D.A."/>
            <person name="Brescovit A.D."/>
            <person name="Santos A.J."/>
        </authorList>
    </citation>
    <scope>NUCLEOTIDE SEQUENCE</scope>
    <source>
        <tissue evidence="1">Shoot tissue taken approximately 20 cm above the soil surface</tissue>
    </source>
</reference>